<evidence type="ECO:0000256" key="2">
    <source>
        <dbReference type="SAM" id="Phobius"/>
    </source>
</evidence>
<feature type="domain" description="FHA" evidence="3">
    <location>
        <begin position="27"/>
        <end position="82"/>
    </location>
</feature>
<dbReference type="PANTHER" id="PTHR15715">
    <property type="entry name" value="CENTROSOMAL PROTEIN OF 170 KDA"/>
    <property type="match status" value="1"/>
</dbReference>
<dbReference type="Pfam" id="PF00498">
    <property type="entry name" value="FHA"/>
    <property type="match status" value="1"/>
</dbReference>
<dbReference type="InterPro" id="IPR008984">
    <property type="entry name" value="SMAD_FHA_dom_sf"/>
</dbReference>
<keyword evidence="2" id="KW-1133">Transmembrane helix</keyword>
<dbReference type="KEGG" id="csol:105365984"/>
<name>A0AAJ6YQX7_9HYME</name>
<gene>
    <name evidence="5" type="primary">LOC105365984</name>
</gene>
<evidence type="ECO:0000259" key="3">
    <source>
        <dbReference type="PROSITE" id="PS50006"/>
    </source>
</evidence>
<dbReference type="AlphaFoldDB" id="A0AAJ6YQX7"/>
<accession>A0AAJ6YQX7</accession>
<evidence type="ECO:0000313" key="5">
    <source>
        <dbReference type="RefSeq" id="XP_011502586.1"/>
    </source>
</evidence>
<feature type="transmembrane region" description="Helical" evidence="2">
    <location>
        <begin position="696"/>
        <end position="715"/>
    </location>
</feature>
<dbReference type="GeneID" id="105365984"/>
<dbReference type="InterPro" id="IPR000253">
    <property type="entry name" value="FHA_dom"/>
</dbReference>
<dbReference type="Gene3D" id="2.60.200.20">
    <property type="match status" value="1"/>
</dbReference>
<reference evidence="5" key="1">
    <citation type="submission" date="2025-08" db="UniProtKB">
        <authorList>
            <consortium name="RefSeq"/>
        </authorList>
    </citation>
    <scope>IDENTIFICATION</scope>
</reference>
<keyword evidence="2" id="KW-0472">Membrane</keyword>
<dbReference type="InterPro" id="IPR051176">
    <property type="entry name" value="Cent_Immune-Sig_Mod"/>
</dbReference>
<dbReference type="PROSITE" id="PS50006">
    <property type="entry name" value="FHA_DOMAIN"/>
    <property type="match status" value="1"/>
</dbReference>
<keyword evidence="4" id="KW-1185">Reference proteome</keyword>
<dbReference type="SUPFAM" id="SSF49879">
    <property type="entry name" value="SMAD/FHA domain"/>
    <property type="match status" value="1"/>
</dbReference>
<protein>
    <submittedName>
        <fullName evidence="5">Sarcolemmal membrane-associated protein</fullName>
    </submittedName>
</protein>
<dbReference type="RefSeq" id="XP_011502586.1">
    <property type="nucleotide sequence ID" value="XM_011504284.1"/>
</dbReference>
<sequence length="719" mass="83107">MYARGSLICHSNSYPFKERNLFFEKPIKIGRSVARARAATNNAIFDCKVLSRNHAIIWYDSGKFYLKDTKSSNGTFINNRRLSPSGEESATHDVYSGDVVQFGVDVVENNPKAKVTHGCIVATLKLYLASGKEAKENHSNSDSYINITFEDLYKLNQFIQEAGRRESALRIKLEYMQILLEQTKIAALQSWKALVLEDCLLSRLEILESQVIAYSKNFGEDKLRIELVNLLEDKALYQNATKELLQKKVQEISKSIGKVQILKCRLSETEDEMQILHNIIKDNQNELQELTIKYMKVKQTLQDTTDKLNNTKHELKEVLQQAEKDKQEFFKSLEDQKNIERNLKFNIKELISNKINIQKQITALRNYMQIVQNIKNENSMYLEKDFLNPANIIDNILSKWKYLFLDAVNYEILVDNFEQGNQLNSIDNYSKFSKAFCINDNLTRSCHSTTTTLEYNNCKFILPLASSNTLLKSKTILDSKDLIDGSKSKSSLSDIDNSLILDYDNTIEIKKLYENALISNIDENISDNENDNIASIQLILKFQKKNTIIEIKNKLLPKQTKLTLQQVLLLDSFTTNILKPLIVNNLIVSKNSQDFIVQNIMHLSNSLKVSNDNVNYIILQELQDLKNWLTYEPNIIIFDKLKKYQVINDNLQVQELSEQLVILKEKYNATIDEKANIVRKYINLKTQCKDFINTTYMVPIYYVVPIIFALICMILEKIL</sequence>
<keyword evidence="1" id="KW-0175">Coiled coil</keyword>
<organism evidence="4 5">
    <name type="scientific">Ceratosolen solmsi marchali</name>
    <dbReference type="NCBI Taxonomy" id="326594"/>
    <lineage>
        <taxon>Eukaryota</taxon>
        <taxon>Metazoa</taxon>
        <taxon>Ecdysozoa</taxon>
        <taxon>Arthropoda</taxon>
        <taxon>Hexapoda</taxon>
        <taxon>Insecta</taxon>
        <taxon>Pterygota</taxon>
        <taxon>Neoptera</taxon>
        <taxon>Endopterygota</taxon>
        <taxon>Hymenoptera</taxon>
        <taxon>Apocrita</taxon>
        <taxon>Proctotrupomorpha</taxon>
        <taxon>Chalcidoidea</taxon>
        <taxon>Agaonidae</taxon>
        <taxon>Agaoninae</taxon>
        <taxon>Ceratosolen</taxon>
    </lineage>
</organism>
<evidence type="ECO:0000256" key="1">
    <source>
        <dbReference type="SAM" id="Coils"/>
    </source>
</evidence>
<dbReference type="PANTHER" id="PTHR15715:SF37">
    <property type="entry name" value="LD47843P"/>
    <property type="match status" value="1"/>
</dbReference>
<evidence type="ECO:0000313" key="4">
    <source>
        <dbReference type="Proteomes" id="UP000695007"/>
    </source>
</evidence>
<feature type="coiled-coil region" evidence="1">
    <location>
        <begin position="266"/>
        <end position="339"/>
    </location>
</feature>
<proteinExistence type="predicted"/>
<dbReference type="CTD" id="7871"/>
<dbReference type="SMART" id="SM00240">
    <property type="entry name" value="FHA"/>
    <property type="match status" value="1"/>
</dbReference>
<dbReference type="Proteomes" id="UP000695007">
    <property type="component" value="Unplaced"/>
</dbReference>
<dbReference type="CDD" id="cd22679">
    <property type="entry name" value="FHA_SLMAP"/>
    <property type="match status" value="1"/>
</dbReference>
<keyword evidence="2" id="KW-0812">Transmembrane</keyword>